<feature type="active site" description="Proton donor" evidence="7">
    <location>
        <position position="71"/>
    </location>
</feature>
<comment type="similarity">
    <text evidence="2 7">Belongs to the DMRL synthase family.</text>
</comment>
<feature type="binding site" evidence="7">
    <location>
        <position position="10"/>
    </location>
    <ligand>
        <name>5-amino-6-(D-ribitylamino)uracil</name>
        <dbReference type="ChEBI" id="CHEBI:15934"/>
    </ligand>
</feature>
<dbReference type="Pfam" id="PF00885">
    <property type="entry name" value="DMRL_synthase"/>
    <property type="match status" value="1"/>
</dbReference>
<dbReference type="PANTHER" id="PTHR21058:SF0">
    <property type="entry name" value="6,7-DIMETHYL-8-RIBITYLLUMAZINE SYNTHASE"/>
    <property type="match status" value="1"/>
</dbReference>
<dbReference type="GO" id="GO:0009231">
    <property type="term" value="P:riboflavin biosynthetic process"/>
    <property type="evidence" value="ECO:0007669"/>
    <property type="project" value="UniProtKB-UniRule"/>
</dbReference>
<evidence type="ECO:0000313" key="8">
    <source>
        <dbReference type="EMBL" id="VVM08339.1"/>
    </source>
</evidence>
<dbReference type="AlphaFoldDB" id="A0A5E6MJ30"/>
<evidence type="ECO:0000313" key="9">
    <source>
        <dbReference type="Proteomes" id="UP000334923"/>
    </source>
</evidence>
<keyword evidence="4 7" id="KW-0686">Riboflavin biosynthesis</keyword>
<dbReference type="GO" id="GO:0000906">
    <property type="term" value="F:6,7-dimethyl-8-ribityllumazine synthase activity"/>
    <property type="evidence" value="ECO:0007669"/>
    <property type="project" value="UniProtKB-UniRule"/>
</dbReference>
<evidence type="ECO:0000256" key="6">
    <source>
        <dbReference type="ARBA" id="ARBA00048785"/>
    </source>
</evidence>
<feature type="binding site" evidence="7">
    <location>
        <begin position="68"/>
        <end position="69"/>
    </location>
    <ligand>
        <name>(2S)-2-hydroxy-3-oxobutyl phosphate</name>
        <dbReference type="ChEBI" id="CHEBI:58830"/>
    </ligand>
</feature>
<keyword evidence="5 7" id="KW-0808">Transferase</keyword>
<dbReference type="NCBIfam" id="TIGR00114">
    <property type="entry name" value="lumazine-synth"/>
    <property type="match status" value="1"/>
</dbReference>
<dbReference type="Proteomes" id="UP000334923">
    <property type="component" value="Unassembled WGS sequence"/>
</dbReference>
<dbReference type="UniPathway" id="UPA00275">
    <property type="reaction ID" value="UER00404"/>
</dbReference>
<evidence type="ECO:0000256" key="1">
    <source>
        <dbReference type="ARBA" id="ARBA00004917"/>
    </source>
</evidence>
<feature type="binding site" evidence="7">
    <location>
        <position position="96"/>
    </location>
    <ligand>
        <name>5-amino-6-(D-ribitylamino)uracil</name>
        <dbReference type="ChEBI" id="CHEBI:15934"/>
    </ligand>
</feature>
<dbReference type="InterPro" id="IPR034964">
    <property type="entry name" value="LS"/>
</dbReference>
<protein>
    <recommendedName>
        <fullName evidence="3 7">6,7-dimethyl-8-ribityllumazine synthase</fullName>
        <shortName evidence="7">DMRL synthase</shortName>
        <shortName evidence="7">LS</shortName>
        <shortName evidence="7">Lumazine synthase</shortName>
        <ecNumber evidence="3 7">2.5.1.78</ecNumber>
    </recommendedName>
</protein>
<dbReference type="RefSeq" id="WP_142661094.1">
    <property type="nucleotide sequence ID" value="NZ_CABFVA020000133.1"/>
</dbReference>
<proteinExistence type="inferred from homology"/>
<evidence type="ECO:0000256" key="4">
    <source>
        <dbReference type="ARBA" id="ARBA00022619"/>
    </source>
</evidence>
<dbReference type="InterPro" id="IPR002180">
    <property type="entry name" value="LS/RS"/>
</dbReference>
<comment type="pathway">
    <text evidence="1 7">Cofactor biosynthesis; riboflavin biosynthesis; riboflavin from 2-hydroxy-3-oxobutyl phosphate and 5-amino-6-(D-ribitylamino)uracil: step 1/2.</text>
</comment>
<evidence type="ECO:0000256" key="3">
    <source>
        <dbReference type="ARBA" id="ARBA00012664"/>
    </source>
</evidence>
<feature type="binding site" evidence="7">
    <location>
        <begin position="39"/>
        <end position="41"/>
    </location>
    <ligand>
        <name>5-amino-6-(D-ribitylamino)uracil</name>
        <dbReference type="ChEBI" id="CHEBI:15934"/>
    </ligand>
</feature>
<dbReference type="SUPFAM" id="SSF52121">
    <property type="entry name" value="Lumazine synthase"/>
    <property type="match status" value="1"/>
</dbReference>
<evidence type="ECO:0000256" key="7">
    <source>
        <dbReference type="HAMAP-Rule" id="MF_00178"/>
    </source>
</evidence>
<comment type="catalytic activity">
    <reaction evidence="6 7">
        <text>(2S)-2-hydroxy-3-oxobutyl phosphate + 5-amino-6-(D-ribitylamino)uracil = 6,7-dimethyl-8-(1-D-ribityl)lumazine + phosphate + 2 H2O + H(+)</text>
        <dbReference type="Rhea" id="RHEA:26152"/>
        <dbReference type="ChEBI" id="CHEBI:15377"/>
        <dbReference type="ChEBI" id="CHEBI:15378"/>
        <dbReference type="ChEBI" id="CHEBI:15934"/>
        <dbReference type="ChEBI" id="CHEBI:43474"/>
        <dbReference type="ChEBI" id="CHEBI:58201"/>
        <dbReference type="ChEBI" id="CHEBI:58830"/>
        <dbReference type="EC" id="2.5.1.78"/>
    </reaction>
</comment>
<name>A0A5E6MJ30_9BACT</name>
<sequence>MRFAIVASSYHKEYCDALVSEAEAELQGHEVTFCRVPGSFEIPLQVKRLAHTGQYNAILALGVVWQGETLHAQEILRAVTDSLMRIALEEDVPVIHEVLSVKSEAEVRERTMGELSRGREGARTALAVAELTHGS</sequence>
<accession>A0A5E6MJ30</accession>
<gene>
    <name evidence="7 8" type="primary">ribH</name>
    <name evidence="8" type="synonym">RIB4</name>
    <name evidence="8" type="ORF">MAMT_02294</name>
</gene>
<dbReference type="InterPro" id="IPR036467">
    <property type="entry name" value="LS/RS_sf"/>
</dbReference>
<dbReference type="EMBL" id="CABFVA020000133">
    <property type="protein sequence ID" value="VVM08339.1"/>
    <property type="molecule type" value="Genomic_DNA"/>
</dbReference>
<organism evidence="8 9">
    <name type="scientific">Methylacidimicrobium tartarophylax</name>
    <dbReference type="NCBI Taxonomy" id="1041768"/>
    <lineage>
        <taxon>Bacteria</taxon>
        <taxon>Pseudomonadati</taxon>
        <taxon>Verrucomicrobiota</taxon>
        <taxon>Methylacidimicrobium</taxon>
    </lineage>
</organism>
<keyword evidence="9" id="KW-1185">Reference proteome</keyword>
<evidence type="ECO:0000256" key="2">
    <source>
        <dbReference type="ARBA" id="ARBA00007424"/>
    </source>
</evidence>
<dbReference type="OrthoDB" id="9809709at2"/>
<feature type="binding site" evidence="7">
    <location>
        <position position="110"/>
    </location>
    <ligand>
        <name>(2S)-2-hydroxy-3-oxobutyl phosphate</name>
        <dbReference type="ChEBI" id="CHEBI:58830"/>
    </ligand>
</feature>
<dbReference type="Gene3D" id="3.40.50.960">
    <property type="entry name" value="Lumazine/riboflavin synthase"/>
    <property type="match status" value="1"/>
</dbReference>
<dbReference type="PANTHER" id="PTHR21058">
    <property type="entry name" value="6,7-DIMETHYL-8-RIBITYLLUMAZINE SYNTHASE DMRL SYNTHASE LUMAZINE SYNTHASE"/>
    <property type="match status" value="1"/>
</dbReference>
<dbReference type="HAMAP" id="MF_00178">
    <property type="entry name" value="Lumazine_synth"/>
    <property type="match status" value="1"/>
</dbReference>
<reference evidence="8 9" key="1">
    <citation type="submission" date="2019-09" db="EMBL/GenBank/DDBJ databases">
        <authorList>
            <person name="Cremers G."/>
        </authorList>
    </citation>
    <scope>NUCLEOTIDE SEQUENCE [LARGE SCALE GENOMIC DNA]</scope>
    <source>
        <strain evidence="8">4A</strain>
    </source>
</reference>
<feature type="binding site" evidence="7">
    <location>
        <begin position="63"/>
        <end position="65"/>
    </location>
    <ligand>
        <name>5-amino-6-(D-ribitylamino)uracil</name>
        <dbReference type="ChEBI" id="CHEBI:15934"/>
    </ligand>
</feature>
<evidence type="ECO:0000256" key="5">
    <source>
        <dbReference type="ARBA" id="ARBA00022679"/>
    </source>
</evidence>
<dbReference type="CDD" id="cd09209">
    <property type="entry name" value="Lumazine_synthase-I"/>
    <property type="match status" value="1"/>
</dbReference>
<comment type="function">
    <text evidence="7">Catalyzes the formation of 6,7-dimethyl-8-ribityllumazine by condensation of 5-amino-6-(D-ribitylamino)uracil with 3,4-dihydroxy-2-butanone 4-phosphate. This is the penultimate step in the biosynthesis of riboflavin.</text>
</comment>
<dbReference type="GO" id="GO:0009349">
    <property type="term" value="C:riboflavin synthase complex"/>
    <property type="evidence" value="ECO:0007669"/>
    <property type="project" value="UniProtKB-UniRule"/>
</dbReference>
<dbReference type="EC" id="2.5.1.78" evidence="3 7"/>